<accession>A0A2J6QPH3</accession>
<dbReference type="Proteomes" id="UP000235672">
    <property type="component" value="Unassembled WGS sequence"/>
</dbReference>
<evidence type="ECO:0000313" key="9">
    <source>
        <dbReference type="EMBL" id="PMD28171.1"/>
    </source>
</evidence>
<dbReference type="InterPro" id="IPR019002">
    <property type="entry name" value="Ribosome_biogenesis_Nop16"/>
</dbReference>
<feature type="compositionally biased region" description="Basic residues" evidence="8">
    <location>
        <begin position="1"/>
        <end position="24"/>
    </location>
</feature>
<dbReference type="STRING" id="1745343.A0A2J6QPH3"/>
<name>A0A2J6QPH3_9HELO</name>
<evidence type="ECO:0000256" key="2">
    <source>
        <dbReference type="ARBA" id="ARBA00004604"/>
    </source>
</evidence>
<protein>
    <recommendedName>
        <fullName evidence="5">Nucleolar protein 16</fullName>
    </recommendedName>
</protein>
<proteinExistence type="inferred from homology"/>
<evidence type="ECO:0000256" key="6">
    <source>
        <dbReference type="ARBA" id="ARBA00023242"/>
    </source>
</evidence>
<evidence type="ECO:0000256" key="1">
    <source>
        <dbReference type="ARBA" id="ARBA00002889"/>
    </source>
</evidence>
<comment type="subunit">
    <text evidence="4">Component of the pre-66S ribosomal particle.</text>
</comment>
<evidence type="ECO:0000256" key="3">
    <source>
        <dbReference type="ARBA" id="ARBA00008479"/>
    </source>
</evidence>
<dbReference type="PANTHER" id="PTHR13243:SF1">
    <property type="entry name" value="NUCLEOLAR PROTEIN 16"/>
    <property type="match status" value="1"/>
</dbReference>
<evidence type="ECO:0000256" key="4">
    <source>
        <dbReference type="ARBA" id="ARBA00011187"/>
    </source>
</evidence>
<keyword evidence="6" id="KW-0539">Nucleus</keyword>
<dbReference type="GO" id="GO:0005730">
    <property type="term" value="C:nucleolus"/>
    <property type="evidence" value="ECO:0007669"/>
    <property type="project" value="UniProtKB-SubCell"/>
</dbReference>
<feature type="region of interest" description="Disordered" evidence="8">
    <location>
        <begin position="1"/>
        <end position="28"/>
    </location>
</feature>
<dbReference type="GO" id="GO:0042273">
    <property type="term" value="P:ribosomal large subunit biogenesis"/>
    <property type="evidence" value="ECO:0007669"/>
    <property type="project" value="TreeGrafter"/>
</dbReference>
<evidence type="ECO:0000256" key="5">
    <source>
        <dbReference type="ARBA" id="ARBA00015522"/>
    </source>
</evidence>
<dbReference type="Pfam" id="PF09420">
    <property type="entry name" value="Nop16"/>
    <property type="match status" value="1"/>
</dbReference>
<reference evidence="9 10" key="1">
    <citation type="submission" date="2016-05" db="EMBL/GenBank/DDBJ databases">
        <title>A degradative enzymes factory behind the ericoid mycorrhizal symbiosis.</title>
        <authorList>
            <consortium name="DOE Joint Genome Institute"/>
            <person name="Martino E."/>
            <person name="Morin E."/>
            <person name="Grelet G."/>
            <person name="Kuo A."/>
            <person name="Kohler A."/>
            <person name="Daghino S."/>
            <person name="Barry K."/>
            <person name="Choi C."/>
            <person name="Cichocki N."/>
            <person name="Clum A."/>
            <person name="Copeland A."/>
            <person name="Hainaut M."/>
            <person name="Haridas S."/>
            <person name="Labutti K."/>
            <person name="Lindquist E."/>
            <person name="Lipzen A."/>
            <person name="Khouja H.-R."/>
            <person name="Murat C."/>
            <person name="Ohm R."/>
            <person name="Olson A."/>
            <person name="Spatafora J."/>
            <person name="Veneault-Fourrey C."/>
            <person name="Henrissat B."/>
            <person name="Grigoriev I."/>
            <person name="Martin F."/>
            <person name="Perotto S."/>
        </authorList>
    </citation>
    <scope>NUCLEOTIDE SEQUENCE [LARGE SCALE GENOMIC DNA]</scope>
    <source>
        <strain evidence="9 10">UAMH 7357</strain>
    </source>
</reference>
<keyword evidence="10" id="KW-1185">Reference proteome</keyword>
<evidence type="ECO:0000256" key="8">
    <source>
        <dbReference type="SAM" id="MobiDB-lite"/>
    </source>
</evidence>
<sequence>MGRELQKKKRSSIPKIRMKPKSKKVNPLGNPIIAANWNQSETLTQNYRRLGLTSRLNSATGGIEKLRAGADSKSSTTSKLAITNAFPKTIAPTEARVERDPETGKILRVIHSHKRSNPLNDPLNSDSEDDIADDGEEFEGFDGEGEQQEKNEIVRQLEEQASMEAEKIPRKQSEREREWIERLVAKHGDNYERMARDMRLNPMQQTAADIARRVGKWKASGGSASVEG</sequence>
<comment type="similarity">
    <text evidence="3">Belongs to the NOP16 family.</text>
</comment>
<evidence type="ECO:0000313" key="10">
    <source>
        <dbReference type="Proteomes" id="UP000235672"/>
    </source>
</evidence>
<comment type="subcellular location">
    <subcellularLocation>
        <location evidence="2">Nucleus</location>
        <location evidence="2">Nucleolus</location>
    </subcellularLocation>
</comment>
<gene>
    <name evidence="9" type="ORF">NA56DRAFT_559941</name>
</gene>
<dbReference type="GO" id="GO:1990904">
    <property type="term" value="C:ribonucleoprotein complex"/>
    <property type="evidence" value="ECO:0007669"/>
    <property type="project" value="UniProtKB-KW"/>
</dbReference>
<feature type="compositionally biased region" description="Acidic residues" evidence="8">
    <location>
        <begin position="126"/>
        <end position="146"/>
    </location>
</feature>
<feature type="region of interest" description="Disordered" evidence="8">
    <location>
        <begin position="110"/>
        <end position="151"/>
    </location>
</feature>
<dbReference type="EMBL" id="KZ613464">
    <property type="protein sequence ID" value="PMD28171.1"/>
    <property type="molecule type" value="Genomic_DNA"/>
</dbReference>
<comment type="function">
    <text evidence="1">Involved in the biogenesis of the 60S ribosomal subunit.</text>
</comment>
<evidence type="ECO:0000256" key="7">
    <source>
        <dbReference type="ARBA" id="ARBA00023274"/>
    </source>
</evidence>
<dbReference type="OrthoDB" id="285729at2759"/>
<organism evidence="9 10">
    <name type="scientific">Hyaloscypha hepaticicola</name>
    <dbReference type="NCBI Taxonomy" id="2082293"/>
    <lineage>
        <taxon>Eukaryota</taxon>
        <taxon>Fungi</taxon>
        <taxon>Dikarya</taxon>
        <taxon>Ascomycota</taxon>
        <taxon>Pezizomycotina</taxon>
        <taxon>Leotiomycetes</taxon>
        <taxon>Helotiales</taxon>
        <taxon>Hyaloscyphaceae</taxon>
        <taxon>Hyaloscypha</taxon>
    </lineage>
</organism>
<dbReference type="PANTHER" id="PTHR13243">
    <property type="entry name" value="HSPC111 PROTEIN-RELATED"/>
    <property type="match status" value="1"/>
</dbReference>
<dbReference type="AlphaFoldDB" id="A0A2J6QPH3"/>
<keyword evidence="7" id="KW-0687">Ribonucleoprotein</keyword>